<dbReference type="PANTHER" id="PTHR40469:SF2">
    <property type="entry name" value="GALACTOSE-BINDING DOMAIN-LIKE SUPERFAMILY PROTEIN"/>
    <property type="match status" value="1"/>
</dbReference>
<dbReference type="AlphaFoldDB" id="A0A3D8QCM0"/>
<feature type="domain" description="ThuA-like" evidence="2">
    <location>
        <begin position="28"/>
        <end position="267"/>
    </location>
</feature>
<feature type="chain" id="PRO_5017779230" evidence="1">
    <location>
        <begin position="23"/>
        <end position="272"/>
    </location>
</feature>
<dbReference type="Gene3D" id="3.40.50.880">
    <property type="match status" value="1"/>
</dbReference>
<dbReference type="OrthoDB" id="3482285at2759"/>
<dbReference type="GO" id="GO:0016787">
    <property type="term" value="F:hydrolase activity"/>
    <property type="evidence" value="ECO:0007669"/>
    <property type="project" value="UniProtKB-KW"/>
</dbReference>
<accession>A0A3D8QCM0</accession>
<dbReference type="InterPro" id="IPR029010">
    <property type="entry name" value="ThuA-like"/>
</dbReference>
<keyword evidence="3" id="KW-0378">Hydrolase</keyword>
<gene>
    <name evidence="3" type="ORF">BP5796_12088</name>
</gene>
<sequence length="272" mass="29929">MKSNLSISSFAAAAFQVACALAAKDTSLLVFTKTAGYRHASIPKGIELVTSIANEKQWAVTATEDSSIFTIEQLSNFTTLVFISTTGNFLANNESDALHQYLQNGGSWLGIHAAGDFGDSMPSWYNDLVGGQFLAHPCWVTEICSAEQKAKYPLDGNIRPDIVTITNATHPSTSNLPTIHNRTDEWYSYKTNPSQSANYQVLATLEETYIDSITPPETLKMTPDHPISWYSLFEGTARAWYTGMGHTNESYSEDYFVSHVTGGLEWVTGLKD</sequence>
<evidence type="ECO:0000259" key="2">
    <source>
        <dbReference type="Pfam" id="PF06283"/>
    </source>
</evidence>
<evidence type="ECO:0000256" key="1">
    <source>
        <dbReference type="SAM" id="SignalP"/>
    </source>
</evidence>
<name>A0A3D8QCM0_9HELO</name>
<evidence type="ECO:0000313" key="3">
    <source>
        <dbReference type="EMBL" id="RDW59164.1"/>
    </source>
</evidence>
<evidence type="ECO:0000313" key="4">
    <source>
        <dbReference type="Proteomes" id="UP000256328"/>
    </source>
</evidence>
<keyword evidence="4" id="KW-1185">Reference proteome</keyword>
<dbReference type="SUPFAM" id="SSF52317">
    <property type="entry name" value="Class I glutamine amidotransferase-like"/>
    <property type="match status" value="1"/>
</dbReference>
<organism evidence="3 4">
    <name type="scientific">Coleophoma crateriformis</name>
    <dbReference type="NCBI Taxonomy" id="565419"/>
    <lineage>
        <taxon>Eukaryota</taxon>
        <taxon>Fungi</taxon>
        <taxon>Dikarya</taxon>
        <taxon>Ascomycota</taxon>
        <taxon>Pezizomycotina</taxon>
        <taxon>Leotiomycetes</taxon>
        <taxon>Helotiales</taxon>
        <taxon>Dermateaceae</taxon>
        <taxon>Coleophoma</taxon>
    </lineage>
</organism>
<dbReference type="Pfam" id="PF06283">
    <property type="entry name" value="ThuA"/>
    <property type="match status" value="1"/>
</dbReference>
<feature type="signal peptide" evidence="1">
    <location>
        <begin position="1"/>
        <end position="22"/>
    </location>
</feature>
<dbReference type="EMBL" id="PDLN01000020">
    <property type="protein sequence ID" value="RDW59164.1"/>
    <property type="molecule type" value="Genomic_DNA"/>
</dbReference>
<comment type="caution">
    <text evidence="3">The sequence shown here is derived from an EMBL/GenBank/DDBJ whole genome shotgun (WGS) entry which is preliminary data.</text>
</comment>
<dbReference type="Proteomes" id="UP000256328">
    <property type="component" value="Unassembled WGS sequence"/>
</dbReference>
<dbReference type="PANTHER" id="PTHR40469">
    <property type="entry name" value="SECRETED GLYCOSYL HYDROLASE"/>
    <property type="match status" value="1"/>
</dbReference>
<protein>
    <submittedName>
        <fullName evidence="3">Glycosyl hydrolase-1</fullName>
    </submittedName>
</protein>
<keyword evidence="1" id="KW-0732">Signal</keyword>
<proteinExistence type="predicted"/>
<reference evidence="3 4" key="1">
    <citation type="journal article" date="2018" name="IMA Fungus">
        <title>IMA Genome-F 9: Draft genome sequence of Annulohypoxylon stygium, Aspergillus mulundensis, Berkeleyomyces basicola (syn. Thielaviopsis basicola), Ceratocystis smalleyi, two Cercospora beticola strains, Coleophoma cylindrospora, Fusarium fracticaudum, Phialophora cf. hyalina, and Morchella septimelata.</title>
        <authorList>
            <person name="Wingfield B.D."/>
            <person name="Bills G.F."/>
            <person name="Dong Y."/>
            <person name="Huang W."/>
            <person name="Nel W.J."/>
            <person name="Swalarsk-Parry B.S."/>
            <person name="Vaghefi N."/>
            <person name="Wilken P.M."/>
            <person name="An Z."/>
            <person name="de Beer Z.W."/>
            <person name="De Vos L."/>
            <person name="Chen L."/>
            <person name="Duong T.A."/>
            <person name="Gao Y."/>
            <person name="Hammerbacher A."/>
            <person name="Kikkert J.R."/>
            <person name="Li Y."/>
            <person name="Li H."/>
            <person name="Li K."/>
            <person name="Li Q."/>
            <person name="Liu X."/>
            <person name="Ma X."/>
            <person name="Naidoo K."/>
            <person name="Pethybridge S.J."/>
            <person name="Sun J."/>
            <person name="Steenkamp E.T."/>
            <person name="van der Nest M.A."/>
            <person name="van Wyk S."/>
            <person name="Wingfield M.J."/>
            <person name="Xiong C."/>
            <person name="Yue Q."/>
            <person name="Zhang X."/>
        </authorList>
    </citation>
    <scope>NUCLEOTIDE SEQUENCE [LARGE SCALE GENOMIC DNA]</scope>
    <source>
        <strain evidence="3 4">BP5796</strain>
    </source>
</reference>
<dbReference type="InterPro" id="IPR029062">
    <property type="entry name" value="Class_I_gatase-like"/>
</dbReference>